<dbReference type="Pfam" id="PF13411">
    <property type="entry name" value="MerR_1"/>
    <property type="match status" value="1"/>
</dbReference>
<dbReference type="Gene3D" id="1.10.1660.10">
    <property type="match status" value="1"/>
</dbReference>
<dbReference type="Gene3D" id="3.20.80.10">
    <property type="entry name" value="Regulatory factor, effector binding domain"/>
    <property type="match status" value="1"/>
</dbReference>
<evidence type="ECO:0000313" key="4">
    <source>
        <dbReference type="EMBL" id="MDT2546066.1"/>
    </source>
</evidence>
<gene>
    <name evidence="4" type="ORF">P7D69_17090</name>
    <name evidence="3" type="ORF">P7D78_15390</name>
</gene>
<dbReference type="Proteomes" id="UP001254770">
    <property type="component" value="Unassembled WGS sequence"/>
</dbReference>
<dbReference type="AlphaFoldDB" id="A0AAW8TCE9"/>
<protein>
    <submittedName>
        <fullName evidence="4">MerR family transcriptional regulator</fullName>
    </submittedName>
</protein>
<dbReference type="InterPro" id="IPR000551">
    <property type="entry name" value="MerR-type_HTH_dom"/>
</dbReference>
<reference evidence="4" key="1">
    <citation type="submission" date="2023-03" db="EMBL/GenBank/DDBJ databases">
        <authorList>
            <person name="Shen W."/>
            <person name="Cai J."/>
        </authorList>
    </citation>
    <scope>NUCLEOTIDE SEQUENCE</scope>
    <source>
        <strain evidence="3">B646-2</strain>
        <strain evidence="4">Y15</strain>
    </source>
</reference>
<dbReference type="Proteomes" id="UP001249240">
    <property type="component" value="Unassembled WGS sequence"/>
</dbReference>
<evidence type="ECO:0000313" key="3">
    <source>
        <dbReference type="EMBL" id="MDT2539520.1"/>
    </source>
</evidence>
<dbReference type="RefSeq" id="WP_010744405.1">
    <property type="nucleotide sequence ID" value="NZ_BAAAXM010000005.1"/>
</dbReference>
<keyword evidence="1" id="KW-0238">DNA-binding</keyword>
<dbReference type="InterPro" id="IPR009061">
    <property type="entry name" value="DNA-bd_dom_put_sf"/>
</dbReference>
<dbReference type="SUPFAM" id="SSF55136">
    <property type="entry name" value="Probable bacterial effector-binding domain"/>
    <property type="match status" value="1"/>
</dbReference>
<dbReference type="PANTHER" id="PTHR30204">
    <property type="entry name" value="REDOX-CYCLING DRUG-SENSING TRANSCRIPTIONAL ACTIVATOR SOXR"/>
    <property type="match status" value="1"/>
</dbReference>
<dbReference type="PROSITE" id="PS50937">
    <property type="entry name" value="HTH_MERR_2"/>
    <property type="match status" value="1"/>
</dbReference>
<organism evidence="4 5">
    <name type="scientific">Enterococcus raffinosus</name>
    <dbReference type="NCBI Taxonomy" id="71452"/>
    <lineage>
        <taxon>Bacteria</taxon>
        <taxon>Bacillati</taxon>
        <taxon>Bacillota</taxon>
        <taxon>Bacilli</taxon>
        <taxon>Lactobacillales</taxon>
        <taxon>Enterococcaceae</taxon>
        <taxon>Enterococcus</taxon>
    </lineage>
</organism>
<dbReference type="GO" id="GO:0003677">
    <property type="term" value="F:DNA binding"/>
    <property type="evidence" value="ECO:0007669"/>
    <property type="project" value="UniProtKB-KW"/>
</dbReference>
<evidence type="ECO:0000256" key="1">
    <source>
        <dbReference type="ARBA" id="ARBA00023125"/>
    </source>
</evidence>
<name>A0AAW8TCE9_9ENTE</name>
<dbReference type="InterPro" id="IPR047057">
    <property type="entry name" value="MerR_fam"/>
</dbReference>
<sequence length="270" mass="31607">MNSNNYLSISEFAKLSGIKRKTLIYYDQIGLLTPEYTAENGYRYYDYSQIYTVNMINLFREIRMPLAEIKEHLQNSTPEQATVLLKRQQEMIQQKQDYYEEMAGMVDRHLASLEEYATAERFTYSVVFYDQVPLFFNSKVYQASNFRASIPLSEMYQQSFAAGYQFLYPIGFMFKNTPSQSNMQIGEFSDVCPFIKVPNASDYRPAGDYLIYYFQGDMTKVINFDQMNAYLEEHHLKTKGDIYIDIILNGLSAQKFDDFLLKLLIEVVPI</sequence>
<comment type="caution">
    <text evidence="4">The sequence shown here is derived from an EMBL/GenBank/DDBJ whole genome shotgun (WGS) entry which is preliminary data.</text>
</comment>
<dbReference type="PANTHER" id="PTHR30204:SF85">
    <property type="entry name" value="MULTIDRUG-EFFLUX TRANSPORTER 2 REGULATOR"/>
    <property type="match status" value="1"/>
</dbReference>
<dbReference type="InterPro" id="IPR011256">
    <property type="entry name" value="Reg_factor_effector_dom_sf"/>
</dbReference>
<evidence type="ECO:0000313" key="5">
    <source>
        <dbReference type="Proteomes" id="UP001254770"/>
    </source>
</evidence>
<evidence type="ECO:0000259" key="2">
    <source>
        <dbReference type="PROSITE" id="PS50937"/>
    </source>
</evidence>
<accession>A0AAW8TCE9</accession>
<dbReference type="EMBL" id="JARPXM010000018">
    <property type="protein sequence ID" value="MDT2539520.1"/>
    <property type="molecule type" value="Genomic_DNA"/>
</dbReference>
<dbReference type="GO" id="GO:0003700">
    <property type="term" value="F:DNA-binding transcription factor activity"/>
    <property type="evidence" value="ECO:0007669"/>
    <property type="project" value="InterPro"/>
</dbReference>
<proteinExistence type="predicted"/>
<feature type="domain" description="HTH merR-type" evidence="2">
    <location>
        <begin position="6"/>
        <end position="75"/>
    </location>
</feature>
<dbReference type="SMART" id="SM00422">
    <property type="entry name" value="HTH_MERR"/>
    <property type="match status" value="1"/>
</dbReference>
<dbReference type="SUPFAM" id="SSF46955">
    <property type="entry name" value="Putative DNA-binding domain"/>
    <property type="match status" value="1"/>
</dbReference>
<dbReference type="EMBL" id="JARPXL010000022">
    <property type="protein sequence ID" value="MDT2546066.1"/>
    <property type="molecule type" value="Genomic_DNA"/>
</dbReference>